<dbReference type="Pfam" id="PF04073">
    <property type="entry name" value="tRNA_edit"/>
    <property type="match status" value="1"/>
</dbReference>
<dbReference type="InterPro" id="IPR007214">
    <property type="entry name" value="YbaK/aa-tRNA-synth-assoc-dom"/>
</dbReference>
<dbReference type="EC" id="4.2.-.-" evidence="4"/>
<dbReference type="PIRSF" id="PIRSF006181">
    <property type="entry name" value="EbsC_YbaK"/>
    <property type="match status" value="1"/>
</dbReference>
<dbReference type="CDD" id="cd00002">
    <property type="entry name" value="YbaK_deacylase"/>
    <property type="match status" value="1"/>
</dbReference>
<comment type="similarity">
    <text evidence="1 4">Belongs to the prolyl-tRNA editing family. YbaK/EbsC subfamily.</text>
</comment>
<organism evidence="6 7">
    <name type="scientific">Granulicella rosea</name>
    <dbReference type="NCBI Taxonomy" id="474952"/>
    <lineage>
        <taxon>Bacteria</taxon>
        <taxon>Pseudomonadati</taxon>
        <taxon>Acidobacteriota</taxon>
        <taxon>Terriglobia</taxon>
        <taxon>Terriglobales</taxon>
        <taxon>Acidobacteriaceae</taxon>
        <taxon>Granulicella</taxon>
    </lineage>
</organism>
<dbReference type="Gene3D" id="3.90.960.10">
    <property type="entry name" value="YbaK/aminoacyl-tRNA synthetase-associated domain"/>
    <property type="match status" value="1"/>
</dbReference>
<dbReference type="AlphaFoldDB" id="A0A239IMC2"/>
<evidence type="ECO:0000259" key="5">
    <source>
        <dbReference type="Pfam" id="PF04073"/>
    </source>
</evidence>
<dbReference type="InterPro" id="IPR036754">
    <property type="entry name" value="YbaK/aa-tRNA-synt-asso_dom_sf"/>
</dbReference>
<dbReference type="PANTHER" id="PTHR30411">
    <property type="entry name" value="CYTOPLASMIC PROTEIN"/>
    <property type="match status" value="1"/>
</dbReference>
<dbReference type="GO" id="GO:0016829">
    <property type="term" value="F:lyase activity"/>
    <property type="evidence" value="ECO:0007669"/>
    <property type="project" value="UniProtKB-KW"/>
</dbReference>
<dbReference type="PANTHER" id="PTHR30411:SF0">
    <property type="entry name" value="CYS-TRNA(PRO)_CYS-TRNA(CYS) DEACYLASE YBAK"/>
    <property type="match status" value="1"/>
</dbReference>
<evidence type="ECO:0000313" key="6">
    <source>
        <dbReference type="EMBL" id="SNS94906.1"/>
    </source>
</evidence>
<protein>
    <recommendedName>
        <fullName evidence="4">Cys-tRNA(Pro)/Cys-tRNA(Cys) deacylase</fullName>
        <ecNumber evidence="4">4.2.-.-</ecNumber>
    </recommendedName>
</protein>
<reference evidence="6 7" key="1">
    <citation type="submission" date="2017-06" db="EMBL/GenBank/DDBJ databases">
        <authorList>
            <person name="Kim H.J."/>
            <person name="Triplett B.A."/>
        </authorList>
    </citation>
    <scope>NUCLEOTIDE SEQUENCE [LARGE SCALE GENOMIC DNA]</scope>
    <source>
        <strain evidence="6 7">DSM 18704</strain>
    </source>
</reference>
<evidence type="ECO:0000256" key="4">
    <source>
        <dbReference type="PIRNR" id="PIRNR006181"/>
    </source>
</evidence>
<evidence type="ECO:0000256" key="1">
    <source>
        <dbReference type="ARBA" id="ARBA00009798"/>
    </source>
</evidence>
<name>A0A239IMC2_9BACT</name>
<proteinExistence type="inferred from homology"/>
<evidence type="ECO:0000256" key="3">
    <source>
        <dbReference type="ARBA" id="ARBA00023239"/>
    </source>
</evidence>
<dbReference type="NCBIfam" id="TIGR00011">
    <property type="entry name" value="YbaK_EbsC"/>
    <property type="match status" value="1"/>
</dbReference>
<dbReference type="Proteomes" id="UP000198356">
    <property type="component" value="Unassembled WGS sequence"/>
</dbReference>
<keyword evidence="3 4" id="KW-0456">Lyase</keyword>
<dbReference type="GO" id="GO:0002161">
    <property type="term" value="F:aminoacyl-tRNA deacylase activity"/>
    <property type="evidence" value="ECO:0007669"/>
    <property type="project" value="InterPro"/>
</dbReference>
<dbReference type="GO" id="GO:0006412">
    <property type="term" value="P:translation"/>
    <property type="evidence" value="ECO:0007669"/>
    <property type="project" value="UniProtKB-KW"/>
</dbReference>
<evidence type="ECO:0000256" key="2">
    <source>
        <dbReference type="ARBA" id="ARBA00022917"/>
    </source>
</evidence>
<dbReference type="EMBL" id="FZOU01000003">
    <property type="protein sequence ID" value="SNS94906.1"/>
    <property type="molecule type" value="Genomic_DNA"/>
</dbReference>
<keyword evidence="2 4" id="KW-0648">Protein biosynthesis</keyword>
<dbReference type="RefSeq" id="WP_176441688.1">
    <property type="nucleotide sequence ID" value="NZ_FZOU01000003.1"/>
</dbReference>
<dbReference type="InterPro" id="IPR004369">
    <property type="entry name" value="Prolyl-tRNA_editing_YbaK/EbsC"/>
</dbReference>
<sequence length="164" mass="17515">MKAVASTKTNAARLLDQLGIAYELRPYEVDLDDLTALSVAKKIGLPPEQVFKTLLTHAGGRDYLFAVVPGDAELDPKKLATAAGVKKVELAPLKEVEPLTGYIRGGVTVLAAKKSYPAFADETIELFDVISISAGQRGLQMLLKPEDYLRAAEASVADMTRAAG</sequence>
<keyword evidence="7" id="KW-1185">Reference proteome</keyword>
<gene>
    <name evidence="6" type="ORF">SAMN05421770_103190</name>
</gene>
<evidence type="ECO:0000313" key="7">
    <source>
        <dbReference type="Proteomes" id="UP000198356"/>
    </source>
</evidence>
<feature type="domain" description="YbaK/aminoacyl-tRNA synthetase-associated" evidence="5">
    <location>
        <begin position="35"/>
        <end position="150"/>
    </location>
</feature>
<accession>A0A239IMC2</accession>
<dbReference type="SUPFAM" id="SSF55826">
    <property type="entry name" value="YbaK/ProRS associated domain"/>
    <property type="match status" value="1"/>
</dbReference>